<dbReference type="HOGENOM" id="CLU_1349620_0_0_1"/>
<sequence length="203" mass="23581">MVVVQPDKYTNWNLLDEDNPFAAFHRKFWGKDMSFDGQSERGADKYVVEEMNEAQLVEGCHVIHVDIDALCTKLWVRAEYLRVYEYLQAVYNGRKKHESGLTVVLTGQPGIELHHMNPPLNRGYVDEIFYRYGPTPRLCIKFIINPESLEDYDLTLEESFDTIKMDSPAGLIDGARVLRMDSLSHKICLVHRVDWNNVRELTM</sequence>
<dbReference type="AlphaFoldDB" id="F8NLV3"/>
<organism>
    <name type="scientific">Serpula lacrymans var. lacrymans (strain S7.9)</name>
    <name type="common">Dry rot fungus</name>
    <dbReference type="NCBI Taxonomy" id="578457"/>
    <lineage>
        <taxon>Eukaryota</taxon>
        <taxon>Fungi</taxon>
        <taxon>Dikarya</taxon>
        <taxon>Basidiomycota</taxon>
        <taxon>Agaricomycotina</taxon>
        <taxon>Agaricomycetes</taxon>
        <taxon>Agaricomycetidae</taxon>
        <taxon>Boletales</taxon>
        <taxon>Coniophorineae</taxon>
        <taxon>Serpulaceae</taxon>
        <taxon>Serpula</taxon>
    </lineage>
</organism>
<reference evidence="1" key="1">
    <citation type="submission" date="2011-04" db="EMBL/GenBank/DDBJ databases">
        <title>Evolution of plant cell wall degrading machinery underlies the functional diversity of forest fungi.</title>
        <authorList>
            <consortium name="US DOE Joint Genome Institute (JGI-PGF)"/>
            <person name="Eastwood D.C."/>
            <person name="Floudas D."/>
            <person name="Binder M."/>
            <person name="Majcherczyk A."/>
            <person name="Schneider P."/>
            <person name="Aerts A."/>
            <person name="Asiegbu F.O."/>
            <person name="Baker S.E."/>
            <person name="Barry K."/>
            <person name="Bendiksby M."/>
            <person name="Blumentritt M."/>
            <person name="Coutinho P.M."/>
            <person name="Cullen D."/>
            <person name="Cullen D."/>
            <person name="Gathman A."/>
            <person name="Goodell B."/>
            <person name="Henrissat B."/>
            <person name="Ihrmark K."/>
            <person name="Kauserud H."/>
            <person name="Kohler A."/>
            <person name="LaButti K."/>
            <person name="Lapidus A."/>
            <person name="Lavin J.L."/>
            <person name="Lee Y.-H."/>
            <person name="Lindquist E."/>
            <person name="Lilly W."/>
            <person name="Lucas S."/>
            <person name="Morin E."/>
            <person name="Murat C."/>
            <person name="Oguiza J.A."/>
            <person name="Park J."/>
            <person name="Pisabarro A.G."/>
            <person name="Riley R."/>
            <person name="Rosling A."/>
            <person name="Salamov A."/>
            <person name="Schmidt O."/>
            <person name="Schmutz J."/>
            <person name="Skrede I."/>
            <person name="Stenlid J."/>
            <person name="Wiebenga A."/>
            <person name="Xie X."/>
            <person name="Kues U."/>
            <person name="Hibbett D.S."/>
            <person name="Hoffmeister D."/>
            <person name="Hogberg N."/>
            <person name="Martin F."/>
            <person name="Grigoriev I.V."/>
            <person name="Watkinson S.C."/>
        </authorList>
    </citation>
    <scope>NUCLEOTIDE SEQUENCE</scope>
    <source>
        <strain evidence="1">S7.9</strain>
    </source>
</reference>
<protein>
    <submittedName>
        <fullName evidence="1">Uncharacterized protein</fullName>
    </submittedName>
</protein>
<dbReference type="GeneID" id="18814410"/>
<evidence type="ECO:0000313" key="1">
    <source>
        <dbReference type="EMBL" id="EGO28653.1"/>
    </source>
</evidence>
<accession>F8NLV3</accession>
<dbReference type="OrthoDB" id="2340858at2759"/>
<dbReference type="RefSeq" id="XP_007314852.1">
    <property type="nucleotide sequence ID" value="XM_007314790.1"/>
</dbReference>
<name>F8NLV3_SERL9</name>
<dbReference type="EMBL" id="GL945430">
    <property type="protein sequence ID" value="EGO28653.1"/>
    <property type="molecule type" value="Genomic_DNA"/>
</dbReference>
<dbReference type="KEGG" id="sla:SERLADRAFT_434567"/>
<proteinExistence type="predicted"/>
<dbReference type="Proteomes" id="UP000008064">
    <property type="component" value="Unassembled WGS sequence"/>
</dbReference>
<gene>
    <name evidence="1" type="ORF">SERLADRAFT_434567</name>
</gene>